<dbReference type="Pfam" id="PF04740">
    <property type="entry name" value="LXG"/>
    <property type="match status" value="1"/>
</dbReference>
<evidence type="ECO:0000313" key="4">
    <source>
        <dbReference type="EMBL" id="MTH54547.1"/>
    </source>
</evidence>
<dbReference type="Proteomes" id="UP000434639">
    <property type="component" value="Unassembled WGS sequence"/>
</dbReference>
<dbReference type="CDD" id="cd00085">
    <property type="entry name" value="HNHc"/>
    <property type="match status" value="1"/>
</dbReference>
<dbReference type="InterPro" id="IPR003615">
    <property type="entry name" value="HNH_nuc"/>
</dbReference>
<dbReference type="AlphaFoldDB" id="A0A7X2S6Y5"/>
<evidence type="ECO:0000259" key="3">
    <source>
        <dbReference type="PROSITE" id="PS51756"/>
    </source>
</evidence>
<evidence type="ECO:0000313" key="5">
    <source>
        <dbReference type="Proteomes" id="UP000434639"/>
    </source>
</evidence>
<dbReference type="PROSITE" id="PS51756">
    <property type="entry name" value="LXG"/>
    <property type="match status" value="1"/>
</dbReference>
<evidence type="ECO:0000256" key="2">
    <source>
        <dbReference type="SAM" id="MobiDB-lite"/>
    </source>
</evidence>
<feature type="domain" description="LXG" evidence="3">
    <location>
        <begin position="1"/>
        <end position="235"/>
    </location>
</feature>
<dbReference type="RefSeq" id="WP_155113058.1">
    <property type="nucleotide sequence ID" value="NZ_WMIB01000015.1"/>
</dbReference>
<dbReference type="PANTHER" id="PTHR34976:SF2">
    <property type="entry name" value="TYPE VII SECRETION SYSTEM PROTEIN ESSD"/>
    <property type="match status" value="1"/>
</dbReference>
<reference evidence="4 5" key="1">
    <citation type="journal article" date="2017" name="Int. J. Syst. Evol. Microbiol.">
        <title>Bacillus mangrovi sp. nov., isolated from a sediment sample from a mangrove forest.</title>
        <authorList>
            <person name="Gupta V."/>
            <person name="Singh P.K."/>
            <person name="Korpole S."/>
            <person name="Tanuku N.R.S."/>
            <person name="Pinnaka A.K."/>
        </authorList>
    </citation>
    <scope>NUCLEOTIDE SEQUENCE [LARGE SCALE GENOMIC DNA]</scope>
    <source>
        <strain evidence="4 5">KCTC 33872</strain>
    </source>
</reference>
<sequence>MPRTYDSEALLLATNKRKEQYTQLVSQLQSLNKKYMAIIQDEEFQGKGADAIKNFYTEHTILIGKWIGFCYMQIAFINSIPGEITDHNLSEKTFIREEFVEGEVRDGIEKSREMVVDQKETLDKILSGIKDILPLEVFSSEAFETNMRKTSKRATKSVQNMHKADIALTEDYGTSKMNQQFIKQYYTELNQATNGSKNVNQIMFSTEDFRKREFYKDIEAVDENAVEYVKEKNEELRVRRVEELKKKLENYHKLSQAEFLEIGKEIGYDELTSEQQAVYRAYVNAKNKADFGRGVTQGISETASEALDSVLNLGESAQGLGQAIKDPMGTLNIMVDDVKTSYTRDVLEGDTVSRSRWFTSEFLSIIGTKGIGSAAKKSLEASKIGDKVSDGADAVKRKMPFLEDIPYNAMSPAGLSSSFRVNSINDIKSNKNFDKNKTTGLRISPHLIKKYVKDVEMRTNRKIPKSQIEELKEALRNKEYEKLSPVETRKNRRDFNKVKNKLIVEWEEKTNQKWPTYKEDVISKTTGEPLRRKGDKYDAHHIIENSYGGEHEWWNIHPAKYPSEHQSGIHGSGSPANELFKGGKKQ</sequence>
<proteinExistence type="inferred from homology"/>
<dbReference type="OrthoDB" id="7182479at2"/>
<keyword evidence="5" id="KW-1185">Reference proteome</keyword>
<comment type="caution">
    <text evidence="4">The sequence shown here is derived from an EMBL/GenBank/DDBJ whole genome shotgun (WGS) entry which is preliminary data.</text>
</comment>
<dbReference type="InterPro" id="IPR006829">
    <property type="entry name" value="LXG_dom"/>
</dbReference>
<protein>
    <recommendedName>
        <fullName evidence="3">LXG domain-containing protein</fullName>
    </recommendedName>
</protein>
<accession>A0A7X2S6Y5</accession>
<dbReference type="InterPro" id="IPR051768">
    <property type="entry name" value="Bact_secretion_toxin"/>
</dbReference>
<organism evidence="4 5">
    <name type="scientific">Metabacillus mangrovi</name>
    <dbReference type="NCBI Taxonomy" id="1491830"/>
    <lineage>
        <taxon>Bacteria</taxon>
        <taxon>Bacillati</taxon>
        <taxon>Bacillota</taxon>
        <taxon>Bacilli</taxon>
        <taxon>Bacillales</taxon>
        <taxon>Bacillaceae</taxon>
        <taxon>Metabacillus</taxon>
    </lineage>
</organism>
<name>A0A7X2S6Y5_9BACI</name>
<gene>
    <name evidence="4" type="ORF">GKZ89_14175</name>
</gene>
<comment type="similarity">
    <text evidence="1">In the N-terminal section; belongs to the LXG family.</text>
</comment>
<dbReference type="EMBL" id="WMIB01000015">
    <property type="protein sequence ID" value="MTH54547.1"/>
    <property type="molecule type" value="Genomic_DNA"/>
</dbReference>
<feature type="region of interest" description="Disordered" evidence="2">
    <location>
        <begin position="563"/>
        <end position="586"/>
    </location>
</feature>
<evidence type="ECO:0000256" key="1">
    <source>
        <dbReference type="ARBA" id="ARBA00034117"/>
    </source>
</evidence>
<dbReference type="PANTHER" id="PTHR34976">
    <property type="entry name" value="RIBONUCLEASE YQCG-RELATED"/>
    <property type="match status" value="1"/>
</dbReference>